<proteinExistence type="predicted"/>
<dbReference type="Proteomes" id="UP001295423">
    <property type="component" value="Unassembled WGS sequence"/>
</dbReference>
<dbReference type="NCBIfam" id="TIGR02167">
    <property type="entry name" value="Liste_lipo_26"/>
    <property type="match status" value="7"/>
</dbReference>
<evidence type="ECO:0000256" key="1">
    <source>
        <dbReference type="SAM" id="MobiDB-lite"/>
    </source>
</evidence>
<name>A0AAD2FN41_9STRA</name>
<dbReference type="InterPro" id="IPR005046">
    <property type="entry name" value="DUF285"/>
</dbReference>
<evidence type="ECO:0000313" key="3">
    <source>
        <dbReference type="Proteomes" id="UP001295423"/>
    </source>
</evidence>
<gene>
    <name evidence="2" type="ORF">CYCCA115_LOCUS10778</name>
</gene>
<accession>A0AAD2FN41</accession>
<organism evidence="2 3">
    <name type="scientific">Cylindrotheca closterium</name>
    <dbReference type="NCBI Taxonomy" id="2856"/>
    <lineage>
        <taxon>Eukaryota</taxon>
        <taxon>Sar</taxon>
        <taxon>Stramenopiles</taxon>
        <taxon>Ochrophyta</taxon>
        <taxon>Bacillariophyta</taxon>
        <taxon>Bacillariophyceae</taxon>
        <taxon>Bacillariophycidae</taxon>
        <taxon>Bacillariales</taxon>
        <taxon>Bacillariaceae</taxon>
        <taxon>Cylindrotheca</taxon>
    </lineage>
</organism>
<protein>
    <recommendedName>
        <fullName evidence="4">BspA family leucine-rich repeat surface protein</fullName>
    </recommendedName>
</protein>
<comment type="caution">
    <text evidence="2">The sequence shown here is derived from an EMBL/GenBank/DDBJ whole genome shotgun (WGS) entry which is preliminary data.</text>
</comment>
<reference evidence="2" key="1">
    <citation type="submission" date="2023-08" db="EMBL/GenBank/DDBJ databases">
        <authorList>
            <person name="Audoor S."/>
            <person name="Bilcke G."/>
        </authorList>
    </citation>
    <scope>NUCLEOTIDE SEQUENCE</scope>
</reference>
<dbReference type="Pfam" id="PF03382">
    <property type="entry name" value="DUF285"/>
    <property type="match status" value="4"/>
</dbReference>
<feature type="region of interest" description="Disordered" evidence="1">
    <location>
        <begin position="310"/>
        <end position="335"/>
    </location>
</feature>
<sequence>MFTSLSTFNDDISAWDTSKVTDMSYMFYNGRTFNRDLSLWNTSKVTNMEHMFHSAQAFNQNIGRWDTSQVTSMSNMFNSAQEFNKDLSEWDTSHVTAMNSMFADAPGFNQPIGKWNTSQVTTMQIMFSRARSFDQDLSEWDVSAVRDMFQMFYFAEAFNRPLNKWNTPQVVDMRNMFRGAKVFNQDISSWDTSQVLNMGSMFNQAHVFNQPLNSWNTKSVLKMEEMFSQATAFNQPLGDWNTAKVSVMRRMFYNATSFDQDLSSWNISSVTRMSGMFEGATSFDQMQVCNWGDDWRSNFESLCNNTATAPPTSFGDSATAPPTLDDNGEPDDNGNGVPCTSDCKCFESRDELKEAVDGYVASDCTSVARSSTGLPCSAKEAIAAIYGASMGSWCVSSVNDMSYLFASMTKFNEDISDWDVSSVVTMEGMFQNAAAFDQDLSLWNVSLVTTTNGMFEGAVSFQLDSLCSSSSANKWKELLDLQQCRPTSAAECSFCFKDDEVADLTDATPKVGSITRSCLDLKAEFEIRKESLSKDGAEEQCIEFQSEGYLTGCCNQFNPSDICGRCFDGSISGDNRNDPPFTRRCKSFESSIELKDVVTLFVTSDCTSVARSSSDGVSSCFDKEAIAAIYGASMGSWCVSSVNDMSYLFASMTKFNEDISDWDVSSVVTMEGMFQNAAAFDQDISLWNVSLVTNMDGMFEGAISFQLDSLCSSSSSKWKELLDCWQQCAPESGGAAIETFGILAFAGLFLFCALI</sequence>
<dbReference type="InterPro" id="IPR011889">
    <property type="entry name" value="Liste_lipo_26"/>
</dbReference>
<keyword evidence="3" id="KW-1185">Reference proteome</keyword>
<evidence type="ECO:0000313" key="2">
    <source>
        <dbReference type="EMBL" id="CAJ1946668.1"/>
    </source>
</evidence>
<dbReference type="AlphaFoldDB" id="A0AAD2FN41"/>
<evidence type="ECO:0008006" key="4">
    <source>
        <dbReference type="Google" id="ProtNLM"/>
    </source>
</evidence>
<dbReference type="EMBL" id="CAKOGP040001714">
    <property type="protein sequence ID" value="CAJ1946668.1"/>
    <property type="molecule type" value="Genomic_DNA"/>
</dbReference>